<feature type="domain" description="Polymerase nucleotidyl transferase" evidence="1">
    <location>
        <begin position="10"/>
        <end position="63"/>
    </location>
</feature>
<comment type="caution">
    <text evidence="2">The sequence shown here is derived from an EMBL/GenBank/DDBJ whole genome shotgun (WGS) entry which is preliminary data.</text>
</comment>
<keyword evidence="2" id="KW-0808">Transferase</keyword>
<dbReference type="InterPro" id="IPR043519">
    <property type="entry name" value="NT_sf"/>
</dbReference>
<dbReference type="InterPro" id="IPR002934">
    <property type="entry name" value="Polymerase_NTP_transf_dom"/>
</dbReference>
<dbReference type="Gene3D" id="3.30.460.10">
    <property type="entry name" value="Beta Polymerase, domain 2"/>
    <property type="match status" value="1"/>
</dbReference>
<dbReference type="AlphaFoldDB" id="A0A4R6MJ66"/>
<keyword evidence="3" id="KW-1185">Reference proteome</keyword>
<dbReference type="CDD" id="cd05403">
    <property type="entry name" value="NT_KNTase_like"/>
    <property type="match status" value="1"/>
</dbReference>
<accession>A0A4R6MJ66</accession>
<gene>
    <name evidence="2" type="ORF">DFP79_0008</name>
</gene>
<dbReference type="OrthoDB" id="1701798at2"/>
<name>A0A4R6MJ66_9GAMM</name>
<sequence length="216" mass="24649">MKEVALRAISELTEKHAPEFIVLYGSVVRGDFTEDSDIDVACFCRSPEVSKDVRTFEGRKLDCWIYSLEDAIPNKNEFLRFVGGEVFLDSKGNGKKFIEDVTAIFNQGPEPLKPDEVSHLVEWSNNMLIRAGGNSTEARYRRTWLSVELLEIYFSLRNLWYIGSKQSFAWLEEYDPATYLLFDKVLSDPTDLAVLNDLVSAVTNTEQVQAMDVRKS</sequence>
<dbReference type="EMBL" id="SNXC01000001">
    <property type="protein sequence ID" value="TDP01834.1"/>
    <property type="molecule type" value="Genomic_DNA"/>
</dbReference>
<protein>
    <submittedName>
        <fullName evidence="2">Nucleotidyltransferase-like protein</fullName>
    </submittedName>
</protein>
<proteinExistence type="predicted"/>
<dbReference type="Pfam" id="PF01909">
    <property type="entry name" value="NTP_transf_2"/>
    <property type="match status" value="1"/>
</dbReference>
<evidence type="ECO:0000313" key="3">
    <source>
        <dbReference type="Proteomes" id="UP000294656"/>
    </source>
</evidence>
<evidence type="ECO:0000259" key="1">
    <source>
        <dbReference type="Pfam" id="PF01909"/>
    </source>
</evidence>
<organism evidence="2 3">
    <name type="scientific">Marinomonas balearica</name>
    <dbReference type="NCBI Taxonomy" id="491947"/>
    <lineage>
        <taxon>Bacteria</taxon>
        <taxon>Pseudomonadati</taxon>
        <taxon>Pseudomonadota</taxon>
        <taxon>Gammaproteobacteria</taxon>
        <taxon>Oceanospirillales</taxon>
        <taxon>Oceanospirillaceae</taxon>
        <taxon>Marinomonas</taxon>
    </lineage>
</organism>
<dbReference type="GO" id="GO:0016779">
    <property type="term" value="F:nucleotidyltransferase activity"/>
    <property type="evidence" value="ECO:0007669"/>
    <property type="project" value="InterPro"/>
</dbReference>
<evidence type="ECO:0000313" key="2">
    <source>
        <dbReference type="EMBL" id="TDP01834.1"/>
    </source>
</evidence>
<dbReference type="RefSeq" id="WP_133501755.1">
    <property type="nucleotide sequence ID" value="NZ_SNXC01000001.1"/>
</dbReference>
<dbReference type="SUPFAM" id="SSF81301">
    <property type="entry name" value="Nucleotidyltransferase"/>
    <property type="match status" value="1"/>
</dbReference>
<dbReference type="Proteomes" id="UP000294656">
    <property type="component" value="Unassembled WGS sequence"/>
</dbReference>
<reference evidence="2 3" key="1">
    <citation type="submission" date="2019-03" db="EMBL/GenBank/DDBJ databases">
        <title>Genomic Encyclopedia of Type Strains, Phase III (KMG-III): the genomes of soil and plant-associated and newly described type strains.</title>
        <authorList>
            <person name="Whitman W."/>
        </authorList>
    </citation>
    <scope>NUCLEOTIDE SEQUENCE [LARGE SCALE GENOMIC DNA]</scope>
    <source>
        <strain evidence="2 3">CECT 7378</strain>
    </source>
</reference>